<reference evidence="2 3" key="1">
    <citation type="submission" date="2024-11" db="EMBL/GenBank/DDBJ databases">
        <title>The Natural Products Discovery Center: Release of the First 8490 Sequenced Strains for Exploring Actinobacteria Biosynthetic Diversity.</title>
        <authorList>
            <person name="Kalkreuter E."/>
            <person name="Kautsar S.A."/>
            <person name="Yang D."/>
            <person name="Bader C.D."/>
            <person name="Teijaro C.N."/>
            <person name="Fluegel L."/>
            <person name="Davis C.M."/>
            <person name="Simpson J.R."/>
            <person name="Lauterbach L."/>
            <person name="Steele A.D."/>
            <person name="Gui C."/>
            <person name="Meng S."/>
            <person name="Li G."/>
            <person name="Viehrig K."/>
            <person name="Ye F."/>
            <person name="Su P."/>
            <person name="Kiefer A.F."/>
            <person name="Nichols A."/>
            <person name="Cepeda A.J."/>
            <person name="Yan W."/>
            <person name="Fan B."/>
            <person name="Jiang Y."/>
            <person name="Adhikari A."/>
            <person name="Zheng C.-J."/>
            <person name="Schuster L."/>
            <person name="Cowan T.M."/>
            <person name="Smanski M.J."/>
            <person name="Chevrette M.G."/>
            <person name="De Carvalho L.P.S."/>
            <person name="Shen B."/>
        </authorList>
    </citation>
    <scope>NUCLEOTIDE SEQUENCE [LARGE SCALE GENOMIC DNA]</scope>
    <source>
        <strain evidence="2 3">NPDC078403</strain>
    </source>
</reference>
<keyword evidence="3" id="KW-1185">Reference proteome</keyword>
<evidence type="ECO:0000313" key="3">
    <source>
        <dbReference type="Proteomes" id="UP001620262"/>
    </source>
</evidence>
<accession>A0ABW8L2I4</accession>
<feature type="chain" id="PRO_5047031995" evidence="1">
    <location>
        <begin position="19"/>
        <end position="239"/>
    </location>
</feature>
<comment type="caution">
    <text evidence="2">The sequence shown here is derived from an EMBL/GenBank/DDBJ whole genome shotgun (WGS) entry which is preliminary data.</text>
</comment>
<sequence>MRLFINLLLLCISVHSTANQNLMVVTELSPPNQVLLNNQVTGYSTELVNMIILEAKLNAPINMYPWARAYKMAVNNSNTLIYSMARTTDRETLFHWIGPVAQFEMGFVKLSERSDINFDNTEQAKQYKIAVQRHDLASQVLVKRGFEVLLTTDIQKSYQLLLARKVDLVVDDANYLASMSEQLAINANALTFVHAIEGLAVAGYLAANINTDEDIIKALQQAFLKVKSTEKYRQLITAN</sequence>
<protein>
    <submittedName>
        <fullName evidence="2">Substrate-binding periplasmic protein</fullName>
    </submittedName>
</protein>
<gene>
    <name evidence="2" type="ORF">ACI2JU_16065</name>
</gene>
<evidence type="ECO:0000256" key="1">
    <source>
        <dbReference type="SAM" id="SignalP"/>
    </source>
</evidence>
<dbReference type="PANTHER" id="PTHR38834">
    <property type="entry name" value="PERIPLASMIC SUBSTRATE BINDING PROTEIN FAMILY 3"/>
    <property type="match status" value="1"/>
</dbReference>
<dbReference type="PANTHER" id="PTHR38834:SF3">
    <property type="entry name" value="SOLUTE-BINDING PROTEIN FAMILY 3_N-TERMINAL DOMAIN-CONTAINING PROTEIN"/>
    <property type="match status" value="1"/>
</dbReference>
<keyword evidence="1" id="KW-0732">Signal</keyword>
<dbReference type="RefSeq" id="WP_404675939.1">
    <property type="nucleotide sequence ID" value="NZ_JBJDOT010000023.1"/>
</dbReference>
<dbReference type="EMBL" id="JBJDOT010000023">
    <property type="protein sequence ID" value="MFK3865375.1"/>
    <property type="molecule type" value="Genomic_DNA"/>
</dbReference>
<evidence type="ECO:0000313" key="2">
    <source>
        <dbReference type="EMBL" id="MFK3865375.1"/>
    </source>
</evidence>
<dbReference type="Gene3D" id="3.40.190.10">
    <property type="entry name" value="Periplasmic binding protein-like II"/>
    <property type="match status" value="2"/>
</dbReference>
<proteinExistence type="predicted"/>
<feature type="signal peptide" evidence="1">
    <location>
        <begin position="1"/>
        <end position="18"/>
    </location>
</feature>
<organism evidence="2 3">
    <name type="scientific">Pseudoalteromonas rhizosphaerae</name>
    <dbReference type="NCBI Taxonomy" id="2518973"/>
    <lineage>
        <taxon>Bacteria</taxon>
        <taxon>Pseudomonadati</taxon>
        <taxon>Pseudomonadota</taxon>
        <taxon>Gammaproteobacteria</taxon>
        <taxon>Alteromonadales</taxon>
        <taxon>Pseudoalteromonadaceae</taxon>
        <taxon>Pseudoalteromonas</taxon>
    </lineage>
</organism>
<dbReference type="Proteomes" id="UP001620262">
    <property type="component" value="Unassembled WGS sequence"/>
</dbReference>
<name>A0ABW8L2I4_9GAMM</name>
<dbReference type="SUPFAM" id="SSF53850">
    <property type="entry name" value="Periplasmic binding protein-like II"/>
    <property type="match status" value="1"/>
</dbReference>